<dbReference type="GO" id="GO:0043565">
    <property type="term" value="F:sequence-specific DNA binding"/>
    <property type="evidence" value="ECO:0007669"/>
    <property type="project" value="InterPro"/>
</dbReference>
<keyword evidence="4" id="KW-0812">Transmembrane</keyword>
<dbReference type="KEGG" id="cao:Celal_2454"/>
<dbReference type="InterPro" id="IPR018060">
    <property type="entry name" value="HTH_AraC"/>
</dbReference>
<dbReference type="SUPFAM" id="SSF51215">
    <property type="entry name" value="Regulatory protein AraC"/>
    <property type="match status" value="1"/>
</dbReference>
<reference evidence="6 7" key="1">
    <citation type="journal article" date="2010" name="Stand. Genomic Sci.">
        <title>Complete genome sequence of Cellulophaga algicola type strain (IC166).</title>
        <authorList>
            <person name="Abt B."/>
            <person name="Lu M."/>
            <person name="Misra M."/>
            <person name="Han C."/>
            <person name="Nolan M."/>
            <person name="Lucas S."/>
            <person name="Hammon N."/>
            <person name="Deshpande S."/>
            <person name="Cheng J.F."/>
            <person name="Tapia R."/>
            <person name="Goodwin L."/>
            <person name="Pitluck S."/>
            <person name="Liolios K."/>
            <person name="Pagani I."/>
            <person name="Ivanova N."/>
            <person name="Mavromatis K."/>
            <person name="Ovchinikova G."/>
            <person name="Pati A."/>
            <person name="Chen A."/>
            <person name="Palaniappan K."/>
            <person name="Land M."/>
            <person name="Hauser L."/>
            <person name="Chang Y.J."/>
            <person name="Jeffries C.D."/>
            <person name="Detter J.C."/>
            <person name="Brambilla E."/>
            <person name="Rohde M."/>
            <person name="Tindall B.J."/>
            <person name="Goker M."/>
            <person name="Woyke T."/>
            <person name="Bristow J."/>
            <person name="Eisen J.A."/>
            <person name="Markowitz V."/>
            <person name="Hugenholtz P."/>
            <person name="Kyrpides N.C."/>
            <person name="Klenk H.P."/>
            <person name="Lapidus A."/>
        </authorList>
    </citation>
    <scope>NUCLEOTIDE SEQUENCE [LARGE SCALE GENOMIC DNA]</scope>
    <source>
        <strain evidence="7">DSM 14237 / IC166 / ACAM 630</strain>
    </source>
</reference>
<dbReference type="Gene3D" id="1.10.10.60">
    <property type="entry name" value="Homeodomain-like"/>
    <property type="match status" value="2"/>
</dbReference>
<dbReference type="PRINTS" id="PR00032">
    <property type="entry name" value="HTHARAC"/>
</dbReference>
<evidence type="ECO:0000259" key="5">
    <source>
        <dbReference type="PROSITE" id="PS01124"/>
    </source>
</evidence>
<organism evidence="6 7">
    <name type="scientific">Cellulophaga algicola (strain DSM 14237 / IC166 / ACAM 630)</name>
    <dbReference type="NCBI Taxonomy" id="688270"/>
    <lineage>
        <taxon>Bacteria</taxon>
        <taxon>Pseudomonadati</taxon>
        <taxon>Bacteroidota</taxon>
        <taxon>Flavobacteriia</taxon>
        <taxon>Flavobacteriales</taxon>
        <taxon>Flavobacteriaceae</taxon>
        <taxon>Cellulophaga</taxon>
    </lineage>
</organism>
<keyword evidence="2" id="KW-0238">DNA-binding</keyword>
<dbReference type="SUPFAM" id="SSF46689">
    <property type="entry name" value="Homeodomain-like"/>
    <property type="match status" value="2"/>
</dbReference>
<dbReference type="InterPro" id="IPR020449">
    <property type="entry name" value="Tscrpt_reg_AraC-type_HTH"/>
</dbReference>
<dbReference type="PROSITE" id="PS00041">
    <property type="entry name" value="HTH_ARAC_FAMILY_1"/>
    <property type="match status" value="1"/>
</dbReference>
<dbReference type="SMART" id="SM00342">
    <property type="entry name" value="HTH_ARAC"/>
    <property type="match status" value="1"/>
</dbReference>
<dbReference type="Pfam" id="PF12833">
    <property type="entry name" value="HTH_18"/>
    <property type="match status" value="1"/>
</dbReference>
<evidence type="ECO:0000256" key="3">
    <source>
        <dbReference type="ARBA" id="ARBA00023163"/>
    </source>
</evidence>
<evidence type="ECO:0000313" key="7">
    <source>
        <dbReference type="Proteomes" id="UP000008634"/>
    </source>
</evidence>
<dbReference type="InterPro" id="IPR018062">
    <property type="entry name" value="HTH_AraC-typ_CS"/>
</dbReference>
<evidence type="ECO:0000256" key="1">
    <source>
        <dbReference type="ARBA" id="ARBA00023015"/>
    </source>
</evidence>
<dbReference type="InterPro" id="IPR009057">
    <property type="entry name" value="Homeodomain-like_sf"/>
</dbReference>
<protein>
    <submittedName>
        <fullName evidence="6">Transcriptional regulator, AraC family</fullName>
    </submittedName>
</protein>
<dbReference type="STRING" id="688270.Celal_2454"/>
<accession>E6X8X2</accession>
<evidence type="ECO:0000313" key="6">
    <source>
        <dbReference type="EMBL" id="ADV49743.1"/>
    </source>
</evidence>
<sequence length="335" mass="39594">MHISDMFIFCLVYFSSYFLNLAGLTQLHVIRKDDIFSSNSAKNRFKMIEILQSLRLTLLNIGYAKLDSSWNFDNVISPFTRMYYITKGSAKVYHNNQTFTLKPGFMYIVPSYAYARYSCEEYHEQYYISFLEEVNNGVSIYSLKDFVYEIEATPHMLTYFERLTELNNKREIKNSDPKTYDNKPTLLDFIKQNESLNTKDFLETQGLLTVLFSKFITNYKVQNERKVNNFGMQKTLNYINHNLHLPITVDELATFCNYSPDYFSKQFKQIYNIGPNKFIQEKRIERSQLLLLTTNDSLKEIAEKVGLDNISYFSRLFKKHTGKTPAFFRKEQVHI</sequence>
<name>E6X8X2_CELAD</name>
<dbReference type="GO" id="GO:0003700">
    <property type="term" value="F:DNA-binding transcription factor activity"/>
    <property type="evidence" value="ECO:0007669"/>
    <property type="project" value="InterPro"/>
</dbReference>
<keyword evidence="1" id="KW-0805">Transcription regulation</keyword>
<keyword evidence="4" id="KW-1133">Transmembrane helix</keyword>
<dbReference type="HOGENOM" id="CLU_000445_88_6_10"/>
<feature type="domain" description="HTH araC/xylS-type" evidence="5">
    <location>
        <begin position="233"/>
        <end position="331"/>
    </location>
</feature>
<dbReference type="PANTHER" id="PTHR43280:SF28">
    <property type="entry name" value="HTH-TYPE TRANSCRIPTIONAL ACTIVATOR RHAS"/>
    <property type="match status" value="1"/>
</dbReference>
<dbReference type="Proteomes" id="UP000008634">
    <property type="component" value="Chromosome"/>
</dbReference>
<dbReference type="InterPro" id="IPR037923">
    <property type="entry name" value="HTH-like"/>
</dbReference>
<feature type="transmembrane region" description="Helical" evidence="4">
    <location>
        <begin position="6"/>
        <end position="24"/>
    </location>
</feature>
<dbReference type="eggNOG" id="COG2207">
    <property type="taxonomic scope" value="Bacteria"/>
</dbReference>
<keyword evidence="7" id="KW-1185">Reference proteome</keyword>
<dbReference type="EMBL" id="CP002453">
    <property type="protein sequence ID" value="ADV49743.1"/>
    <property type="molecule type" value="Genomic_DNA"/>
</dbReference>
<proteinExistence type="predicted"/>
<dbReference type="AlphaFoldDB" id="E6X8X2"/>
<gene>
    <name evidence="6" type="ordered locus">Celal_2454</name>
</gene>
<keyword evidence="4" id="KW-0472">Membrane</keyword>
<dbReference type="PROSITE" id="PS01124">
    <property type="entry name" value="HTH_ARAC_FAMILY_2"/>
    <property type="match status" value="1"/>
</dbReference>
<evidence type="ECO:0000256" key="4">
    <source>
        <dbReference type="SAM" id="Phobius"/>
    </source>
</evidence>
<keyword evidence="3" id="KW-0804">Transcription</keyword>
<evidence type="ECO:0000256" key="2">
    <source>
        <dbReference type="ARBA" id="ARBA00023125"/>
    </source>
</evidence>
<dbReference type="PANTHER" id="PTHR43280">
    <property type="entry name" value="ARAC-FAMILY TRANSCRIPTIONAL REGULATOR"/>
    <property type="match status" value="1"/>
</dbReference>